<dbReference type="OrthoDB" id="6432955at2759"/>
<evidence type="ECO:0000313" key="1">
    <source>
        <dbReference type="EMBL" id="GBM89254.1"/>
    </source>
</evidence>
<reference evidence="1 2" key="1">
    <citation type="journal article" date="2019" name="Sci. Rep.">
        <title>Orb-weaving spider Araneus ventricosus genome elucidates the spidroin gene catalogue.</title>
        <authorList>
            <person name="Kono N."/>
            <person name="Nakamura H."/>
            <person name="Ohtoshi R."/>
            <person name="Moran D.A.P."/>
            <person name="Shinohara A."/>
            <person name="Yoshida Y."/>
            <person name="Fujiwara M."/>
            <person name="Mori M."/>
            <person name="Tomita M."/>
            <person name="Arakawa K."/>
        </authorList>
    </citation>
    <scope>NUCLEOTIDE SEQUENCE [LARGE SCALE GENOMIC DNA]</scope>
</reference>
<dbReference type="EMBL" id="BGPR01003527">
    <property type="protein sequence ID" value="GBM89254.1"/>
    <property type="molecule type" value="Genomic_DNA"/>
</dbReference>
<organism evidence="1 2">
    <name type="scientific">Araneus ventricosus</name>
    <name type="common">Orbweaver spider</name>
    <name type="synonym">Epeira ventricosa</name>
    <dbReference type="NCBI Taxonomy" id="182803"/>
    <lineage>
        <taxon>Eukaryota</taxon>
        <taxon>Metazoa</taxon>
        <taxon>Ecdysozoa</taxon>
        <taxon>Arthropoda</taxon>
        <taxon>Chelicerata</taxon>
        <taxon>Arachnida</taxon>
        <taxon>Araneae</taxon>
        <taxon>Araneomorphae</taxon>
        <taxon>Entelegynae</taxon>
        <taxon>Araneoidea</taxon>
        <taxon>Araneidae</taxon>
        <taxon>Araneus</taxon>
    </lineage>
</organism>
<keyword evidence="2" id="KW-1185">Reference proteome</keyword>
<accession>A0A4Y2JH49</accession>
<comment type="caution">
    <text evidence="1">The sequence shown here is derived from an EMBL/GenBank/DDBJ whole genome shotgun (WGS) entry which is preliminary data.</text>
</comment>
<dbReference type="AlphaFoldDB" id="A0A4Y2JH49"/>
<sequence>MGETVWVKQPMDLNFTCVPLEKLKLQSSEFGHIVIKVAVIDSKLDSESGQDLEKNLPATLLALRTITHESTGFSPAELVHGKNLRTAGVLLYEHWVKPQEADSIVADYVFELINLMRSQELAIEKMTEVRAKRNVWFDTNAIGRKFQIGDLVLVLETSKPNKMSVQCHWRHRKPTFRNELHCSDGE</sequence>
<evidence type="ECO:0000313" key="2">
    <source>
        <dbReference type="Proteomes" id="UP000499080"/>
    </source>
</evidence>
<protein>
    <submittedName>
        <fullName evidence="1">Uncharacterized protein</fullName>
    </submittedName>
</protein>
<dbReference type="Proteomes" id="UP000499080">
    <property type="component" value="Unassembled WGS sequence"/>
</dbReference>
<proteinExistence type="predicted"/>
<gene>
    <name evidence="1" type="ORF">AVEN_180407_1</name>
</gene>
<name>A0A4Y2JH49_ARAVE</name>